<dbReference type="InterPro" id="IPR050769">
    <property type="entry name" value="NAT_camello-type"/>
</dbReference>
<proteinExistence type="predicted"/>
<dbReference type="InterPro" id="IPR016181">
    <property type="entry name" value="Acyl_CoA_acyltransferase"/>
</dbReference>
<dbReference type="PANTHER" id="PTHR13947:SF60">
    <property type="entry name" value="N-ACETYLTRANSFERASE DOMAIN-CONTAINING PROTEIN"/>
    <property type="match status" value="1"/>
</dbReference>
<feature type="domain" description="N-acetyltransferase" evidence="2">
    <location>
        <begin position="69"/>
        <end position="211"/>
    </location>
</feature>
<dbReference type="STRING" id="1676925.ENSPKIP00000030960"/>
<dbReference type="InterPro" id="IPR000182">
    <property type="entry name" value="GNAT_dom"/>
</dbReference>
<reference evidence="3" key="2">
    <citation type="submission" date="2025-09" db="UniProtKB">
        <authorList>
            <consortium name="Ensembl"/>
        </authorList>
    </citation>
    <scope>IDENTIFICATION</scope>
</reference>
<dbReference type="PROSITE" id="PS51186">
    <property type="entry name" value="GNAT"/>
    <property type="match status" value="1"/>
</dbReference>
<dbReference type="GeneID" id="111853952"/>
<dbReference type="Gene3D" id="3.40.630.30">
    <property type="match status" value="1"/>
</dbReference>
<organism evidence="3 4">
    <name type="scientific">Paramormyrops kingsleyae</name>
    <dbReference type="NCBI Taxonomy" id="1676925"/>
    <lineage>
        <taxon>Eukaryota</taxon>
        <taxon>Metazoa</taxon>
        <taxon>Chordata</taxon>
        <taxon>Craniata</taxon>
        <taxon>Vertebrata</taxon>
        <taxon>Euteleostomi</taxon>
        <taxon>Actinopterygii</taxon>
        <taxon>Neopterygii</taxon>
        <taxon>Teleostei</taxon>
        <taxon>Osteoglossocephala</taxon>
        <taxon>Osteoglossomorpha</taxon>
        <taxon>Osteoglossiformes</taxon>
        <taxon>Mormyridae</taxon>
        <taxon>Paramormyrops</taxon>
    </lineage>
</organism>
<dbReference type="GO" id="GO:0008080">
    <property type="term" value="F:N-acetyltransferase activity"/>
    <property type="evidence" value="ECO:0007669"/>
    <property type="project" value="InterPro"/>
</dbReference>
<evidence type="ECO:0000313" key="3">
    <source>
        <dbReference type="Ensembl" id="ENSPKIP00000030960.1"/>
    </source>
</evidence>
<evidence type="ECO:0000256" key="1">
    <source>
        <dbReference type="ARBA" id="ARBA00022679"/>
    </source>
</evidence>
<keyword evidence="1" id="KW-0808">Transferase</keyword>
<reference evidence="3" key="1">
    <citation type="submission" date="2025-08" db="UniProtKB">
        <authorList>
            <consortium name="Ensembl"/>
        </authorList>
    </citation>
    <scope>IDENTIFICATION</scope>
</reference>
<sequence>MVGFQVRRYRAGDAEAVKEVFTASMSEHVPSGFLHMLRQPLAQVLLASVVCALLTASRSPVLPALALALLLAGGRWLAGYIFSRYIEVCLKKDLGHIQEAYMEREDCCFWVAESEGRVVATVACLPARTQAGCLELKRMAVRRSHRGLGIAKALCRTVADFARQKGYRTVLLYTSVVQKEAQSLYESLGYSRIGEVVIPETVARLLNFTLIEYRYELLNGVDGKRKFAAAEG</sequence>
<accession>A0A3B3SKU8</accession>
<dbReference type="GO" id="GO:0003401">
    <property type="term" value="P:axis elongation"/>
    <property type="evidence" value="ECO:0007669"/>
    <property type="project" value="Ensembl"/>
</dbReference>
<dbReference type="CDD" id="cd04301">
    <property type="entry name" value="NAT_SF"/>
    <property type="match status" value="1"/>
</dbReference>
<name>A0A3B3SKU8_9TELE</name>
<evidence type="ECO:0000259" key="2">
    <source>
        <dbReference type="PROSITE" id="PS51186"/>
    </source>
</evidence>
<dbReference type="Pfam" id="PF00583">
    <property type="entry name" value="Acetyltransf_1"/>
    <property type="match status" value="1"/>
</dbReference>
<dbReference type="PANTHER" id="PTHR13947">
    <property type="entry name" value="GNAT FAMILY N-ACETYLTRANSFERASE"/>
    <property type="match status" value="1"/>
</dbReference>
<protein>
    <submittedName>
        <fullName evidence="3">N-acetyltransferase 8-like</fullName>
    </submittedName>
</protein>
<dbReference type="OrthoDB" id="41532at2759"/>
<dbReference type="AlphaFoldDB" id="A0A3B3SKU8"/>
<keyword evidence="4" id="KW-1185">Reference proteome</keyword>
<dbReference type="KEGG" id="pki:111853952"/>
<dbReference type="GO" id="GO:0043009">
    <property type="term" value="P:chordate embryonic development"/>
    <property type="evidence" value="ECO:0007669"/>
    <property type="project" value="Ensembl"/>
</dbReference>
<dbReference type="SUPFAM" id="SSF55729">
    <property type="entry name" value="Acyl-CoA N-acyltransferases (Nat)"/>
    <property type="match status" value="1"/>
</dbReference>
<dbReference type="RefSeq" id="XP_023687192.1">
    <property type="nucleotide sequence ID" value="XM_023831424.2"/>
</dbReference>
<dbReference type="GeneTree" id="ENSGT00950000182932"/>
<dbReference type="Proteomes" id="UP000261540">
    <property type="component" value="Unplaced"/>
</dbReference>
<dbReference type="Ensembl" id="ENSPKIT00000011797.1">
    <property type="protein sequence ID" value="ENSPKIP00000030960.1"/>
    <property type="gene ID" value="ENSPKIG00000011635.1"/>
</dbReference>
<evidence type="ECO:0000313" key="4">
    <source>
        <dbReference type="Proteomes" id="UP000261540"/>
    </source>
</evidence>